<reference evidence="1" key="1">
    <citation type="submission" date="2022-10" db="EMBL/GenBank/DDBJ databases">
        <title>Culturing micro-colonial fungi from biological soil crusts in the Mojave desert and describing Neophaeococcomyces mojavensis, and introducing the new genera and species Taxawa tesnikishii.</title>
        <authorList>
            <person name="Kurbessoian T."/>
            <person name="Stajich J.E."/>
        </authorList>
    </citation>
    <scope>NUCLEOTIDE SEQUENCE</scope>
    <source>
        <strain evidence="1">JES_112</strain>
    </source>
</reference>
<gene>
    <name evidence="1" type="ORF">H2198_008939</name>
</gene>
<evidence type="ECO:0000313" key="2">
    <source>
        <dbReference type="Proteomes" id="UP001172386"/>
    </source>
</evidence>
<protein>
    <submittedName>
        <fullName evidence="1">Uncharacterized protein</fullName>
    </submittedName>
</protein>
<organism evidence="1 2">
    <name type="scientific">Neophaeococcomyces mojaviensis</name>
    <dbReference type="NCBI Taxonomy" id="3383035"/>
    <lineage>
        <taxon>Eukaryota</taxon>
        <taxon>Fungi</taxon>
        <taxon>Dikarya</taxon>
        <taxon>Ascomycota</taxon>
        <taxon>Pezizomycotina</taxon>
        <taxon>Eurotiomycetes</taxon>
        <taxon>Chaetothyriomycetidae</taxon>
        <taxon>Chaetothyriales</taxon>
        <taxon>Chaetothyriales incertae sedis</taxon>
        <taxon>Neophaeococcomyces</taxon>
    </lineage>
</organism>
<proteinExistence type="predicted"/>
<accession>A0ACC2ZW41</accession>
<dbReference type="Proteomes" id="UP001172386">
    <property type="component" value="Unassembled WGS sequence"/>
</dbReference>
<dbReference type="EMBL" id="JAPDRQ010000235">
    <property type="protein sequence ID" value="KAJ9651814.1"/>
    <property type="molecule type" value="Genomic_DNA"/>
</dbReference>
<sequence length="339" mass="36808">MTLGVAILGSGIFAREEHLPAVNASKDLELKAVYSRSLKSAQSLGTDAGSVDLYSDDSGADKSLDDLLRRDDIHAVIVALPIKNQPDYIRKALLAGKHVLSEKPVAENVKDAKELIEWYEKEIQPKGTTWGVAENVRFWPGVVFVGEARQKQGKALTFRARMQTLVEGGKYFETDWRKVPTHQGGFLLDGGVHFAAALRLLLGNNDPLVSLVAYTAQLQEHLPPVDTIEAIARAKSGAVGTISISFGTTAQGSEYHVGSEGGFVSASRTQFIVDKEVKEFKQDSGVTPEVAAWGEGLRDGKPNPLQRPQEALADLEIIEACLRSGEQGGKSIELKYQEV</sequence>
<evidence type="ECO:0000313" key="1">
    <source>
        <dbReference type="EMBL" id="KAJ9651814.1"/>
    </source>
</evidence>
<comment type="caution">
    <text evidence="1">The sequence shown here is derived from an EMBL/GenBank/DDBJ whole genome shotgun (WGS) entry which is preliminary data.</text>
</comment>
<keyword evidence="2" id="KW-1185">Reference proteome</keyword>
<name>A0ACC2ZW41_9EURO</name>